<proteinExistence type="predicted"/>
<keyword evidence="3" id="KW-1185">Reference proteome</keyword>
<dbReference type="EMBL" id="VLLA01000002">
    <property type="protein sequence ID" value="TWI74631.1"/>
    <property type="molecule type" value="Genomic_DNA"/>
</dbReference>
<dbReference type="AlphaFoldDB" id="A0A562RZS2"/>
<feature type="region of interest" description="Disordered" evidence="1">
    <location>
        <begin position="1"/>
        <end position="22"/>
    </location>
</feature>
<evidence type="ECO:0000313" key="3">
    <source>
        <dbReference type="Proteomes" id="UP000316291"/>
    </source>
</evidence>
<gene>
    <name evidence="2" type="ORF">IQ16_00922</name>
</gene>
<name>A0A562RZS2_9BRAD</name>
<comment type="caution">
    <text evidence="2">The sequence shown here is derived from an EMBL/GenBank/DDBJ whole genome shotgun (WGS) entry which is preliminary data.</text>
</comment>
<dbReference type="Proteomes" id="UP000316291">
    <property type="component" value="Unassembled WGS sequence"/>
</dbReference>
<organism evidence="2 3">
    <name type="scientific">Bradyrhizobium huanghuaihaiense</name>
    <dbReference type="NCBI Taxonomy" id="990078"/>
    <lineage>
        <taxon>Bacteria</taxon>
        <taxon>Pseudomonadati</taxon>
        <taxon>Pseudomonadota</taxon>
        <taxon>Alphaproteobacteria</taxon>
        <taxon>Hyphomicrobiales</taxon>
        <taxon>Nitrobacteraceae</taxon>
        <taxon>Bradyrhizobium</taxon>
    </lineage>
</organism>
<accession>A0A562RZS2</accession>
<evidence type="ECO:0000256" key="1">
    <source>
        <dbReference type="SAM" id="MobiDB-lite"/>
    </source>
</evidence>
<reference evidence="2 3" key="1">
    <citation type="journal article" date="2015" name="Stand. Genomic Sci.">
        <title>Genomic Encyclopedia of Bacterial and Archaeal Type Strains, Phase III: the genomes of soil and plant-associated and newly described type strains.</title>
        <authorList>
            <person name="Whitman W.B."/>
            <person name="Woyke T."/>
            <person name="Klenk H.P."/>
            <person name="Zhou Y."/>
            <person name="Lilburn T.G."/>
            <person name="Beck B.J."/>
            <person name="De Vos P."/>
            <person name="Vandamme P."/>
            <person name="Eisen J.A."/>
            <person name="Garrity G."/>
            <person name="Hugenholtz P."/>
            <person name="Kyrpides N.C."/>
        </authorList>
    </citation>
    <scope>NUCLEOTIDE SEQUENCE [LARGE SCALE GENOMIC DNA]</scope>
    <source>
        <strain evidence="2 3">CGMCC 1.10948</strain>
    </source>
</reference>
<sequence length="258" mass="27864">MTKRGARFAKRPARAGQRACGSTTNDEVDCHQLSGRISSSRCRSLATVCARSDVVISGINDQQVGRMYPLPVDLEWPRRANVGAIAVIGATRLASFAEVAGALYCGAPGTILQFNAPAKLVSRSNFFGLDCSVTGLFGEKSDDCAIIDSPSNTGLSLVNSICEAVTTQMRLQASKREGRFAVDKVRRLRAMSSLCRQQAAYNSMNKWKLLAEAEYWDHLAELALSSHFQQCNAIGSNEIDQPQAVANTKDAGRKTISA</sequence>
<protein>
    <submittedName>
        <fullName evidence="2">Uncharacterized protein</fullName>
    </submittedName>
</protein>
<evidence type="ECO:0000313" key="2">
    <source>
        <dbReference type="EMBL" id="TWI74631.1"/>
    </source>
</evidence>
<feature type="compositionally biased region" description="Basic residues" evidence="1">
    <location>
        <begin position="1"/>
        <end position="13"/>
    </location>
</feature>